<dbReference type="Proteomes" id="UP000824037">
    <property type="component" value="Unassembled WGS sequence"/>
</dbReference>
<name>A0A9D2J2D1_9MICO</name>
<dbReference type="EMBL" id="DXBY01000028">
    <property type="protein sequence ID" value="HIZ34415.1"/>
    <property type="molecule type" value="Genomic_DNA"/>
</dbReference>
<dbReference type="Gene3D" id="3.40.430.10">
    <property type="entry name" value="Dihydrofolate Reductase, subunit A"/>
    <property type="match status" value="1"/>
</dbReference>
<dbReference type="GO" id="GO:0009231">
    <property type="term" value="P:riboflavin biosynthetic process"/>
    <property type="evidence" value="ECO:0007669"/>
    <property type="project" value="InterPro"/>
</dbReference>
<dbReference type="SUPFAM" id="SSF53597">
    <property type="entry name" value="Dihydrofolate reductase-like"/>
    <property type="match status" value="1"/>
</dbReference>
<dbReference type="PANTHER" id="PTHR38011:SF11">
    <property type="entry name" value="2,5-DIAMINO-6-RIBOSYLAMINO-4(3H)-PYRIMIDINONE 5'-PHOSPHATE REDUCTASE"/>
    <property type="match status" value="1"/>
</dbReference>
<reference evidence="2" key="2">
    <citation type="submission" date="2021-04" db="EMBL/GenBank/DDBJ databases">
        <authorList>
            <person name="Gilroy R."/>
        </authorList>
    </citation>
    <scope>NUCLEOTIDE SEQUENCE</scope>
    <source>
        <strain evidence="2">ChiGjej4B4-7305</strain>
    </source>
</reference>
<evidence type="ECO:0000313" key="2">
    <source>
        <dbReference type="EMBL" id="HIZ34415.1"/>
    </source>
</evidence>
<dbReference type="PANTHER" id="PTHR38011">
    <property type="entry name" value="DIHYDROFOLATE REDUCTASE FAMILY PROTEIN (AFU_ORTHOLOGUE AFUA_8G06820)"/>
    <property type="match status" value="1"/>
</dbReference>
<accession>A0A9D2J2D1</accession>
<dbReference type="AlphaFoldDB" id="A0A9D2J2D1"/>
<sequence>MTRTVYYTATTLDGFIATDDHSLDWLLPRDNDPAGPMGYDSFFADVGALVMGASTYAWVIEELDGTWPYDLPTWVITHRTFPPRSDGADLRFASGDVGALHPAMTAAANGKDLWVVGGGDLAGQFADQGLLDAVQVSVAPVTLGAGAPLLPRHVELRLTAVAQNRDFACLNYEVVRA</sequence>
<dbReference type="InterPro" id="IPR024072">
    <property type="entry name" value="DHFR-like_dom_sf"/>
</dbReference>
<dbReference type="InterPro" id="IPR050765">
    <property type="entry name" value="Riboflavin_Biosynth_HTPR"/>
</dbReference>
<organism evidence="2 3">
    <name type="scientific">Candidatus Ruania gallistercoris</name>
    <dbReference type="NCBI Taxonomy" id="2838746"/>
    <lineage>
        <taxon>Bacteria</taxon>
        <taxon>Bacillati</taxon>
        <taxon>Actinomycetota</taxon>
        <taxon>Actinomycetes</taxon>
        <taxon>Micrococcales</taxon>
        <taxon>Ruaniaceae</taxon>
        <taxon>Ruania</taxon>
    </lineage>
</organism>
<reference evidence="2" key="1">
    <citation type="journal article" date="2021" name="PeerJ">
        <title>Extensive microbial diversity within the chicken gut microbiome revealed by metagenomics and culture.</title>
        <authorList>
            <person name="Gilroy R."/>
            <person name="Ravi A."/>
            <person name="Getino M."/>
            <person name="Pursley I."/>
            <person name="Horton D.L."/>
            <person name="Alikhan N.F."/>
            <person name="Baker D."/>
            <person name="Gharbi K."/>
            <person name="Hall N."/>
            <person name="Watson M."/>
            <person name="Adriaenssens E.M."/>
            <person name="Foster-Nyarko E."/>
            <person name="Jarju S."/>
            <person name="Secka A."/>
            <person name="Antonio M."/>
            <person name="Oren A."/>
            <person name="Chaudhuri R.R."/>
            <person name="La Ragione R."/>
            <person name="Hildebrand F."/>
            <person name="Pallen M.J."/>
        </authorList>
    </citation>
    <scope>NUCLEOTIDE SEQUENCE</scope>
    <source>
        <strain evidence="2">ChiGjej4B4-7305</strain>
    </source>
</reference>
<feature type="domain" description="Bacterial bifunctional deaminase-reductase C-terminal" evidence="1">
    <location>
        <begin position="104"/>
        <end position="154"/>
    </location>
</feature>
<dbReference type="InterPro" id="IPR002734">
    <property type="entry name" value="RibDG_C"/>
</dbReference>
<evidence type="ECO:0000259" key="1">
    <source>
        <dbReference type="Pfam" id="PF01872"/>
    </source>
</evidence>
<gene>
    <name evidence="2" type="ORF">H9815_01450</name>
</gene>
<dbReference type="GO" id="GO:0008703">
    <property type="term" value="F:5-amino-6-(5-phosphoribosylamino)uracil reductase activity"/>
    <property type="evidence" value="ECO:0007669"/>
    <property type="project" value="InterPro"/>
</dbReference>
<comment type="caution">
    <text evidence="2">The sequence shown here is derived from an EMBL/GenBank/DDBJ whole genome shotgun (WGS) entry which is preliminary data.</text>
</comment>
<proteinExistence type="predicted"/>
<evidence type="ECO:0000313" key="3">
    <source>
        <dbReference type="Proteomes" id="UP000824037"/>
    </source>
</evidence>
<dbReference type="Pfam" id="PF01872">
    <property type="entry name" value="RibD_C"/>
    <property type="match status" value="1"/>
</dbReference>
<protein>
    <submittedName>
        <fullName evidence="2">Dihydrofolate reductase family protein</fullName>
    </submittedName>
</protein>